<evidence type="ECO:0000256" key="1">
    <source>
        <dbReference type="ARBA" id="ARBA00022679"/>
    </source>
</evidence>
<dbReference type="GO" id="GO:0005524">
    <property type="term" value="F:ATP binding"/>
    <property type="evidence" value="ECO:0007669"/>
    <property type="project" value="UniProtKB-UniRule"/>
</dbReference>
<dbReference type="SMART" id="SM00220">
    <property type="entry name" value="S_TKc"/>
    <property type="match status" value="1"/>
</dbReference>
<dbReference type="InterPro" id="IPR008271">
    <property type="entry name" value="Ser/Thr_kinase_AS"/>
</dbReference>
<dbReference type="PROSITE" id="PS50005">
    <property type="entry name" value="TPR"/>
    <property type="match status" value="1"/>
</dbReference>
<dbReference type="Gene3D" id="3.30.200.20">
    <property type="entry name" value="Phosphorylase Kinase, domain 1"/>
    <property type="match status" value="1"/>
</dbReference>
<dbReference type="GO" id="GO:0004674">
    <property type="term" value="F:protein serine/threonine kinase activity"/>
    <property type="evidence" value="ECO:0007669"/>
    <property type="project" value="TreeGrafter"/>
</dbReference>
<dbReference type="EMBL" id="PDEQ01000002">
    <property type="protein sequence ID" value="PEN14460.1"/>
    <property type="molecule type" value="Genomic_DNA"/>
</dbReference>
<keyword evidence="4 6" id="KW-0067">ATP-binding</keyword>
<dbReference type="AlphaFoldDB" id="A0A2A8D0Q0"/>
<comment type="caution">
    <text evidence="9">The sequence shown here is derived from an EMBL/GenBank/DDBJ whole genome shotgun (WGS) entry which is preliminary data.</text>
</comment>
<dbReference type="SMART" id="SM00028">
    <property type="entry name" value="TPR"/>
    <property type="match status" value="6"/>
</dbReference>
<keyword evidence="7" id="KW-1133">Transmembrane helix</keyword>
<feature type="domain" description="Protein kinase" evidence="8">
    <location>
        <begin position="110"/>
        <end position="416"/>
    </location>
</feature>
<dbReference type="Pfam" id="PF13424">
    <property type="entry name" value="TPR_12"/>
    <property type="match status" value="1"/>
</dbReference>
<protein>
    <recommendedName>
        <fullName evidence="8">Protein kinase domain-containing protein</fullName>
    </recommendedName>
</protein>
<dbReference type="InterPro" id="IPR011990">
    <property type="entry name" value="TPR-like_helical_dom_sf"/>
</dbReference>
<evidence type="ECO:0000256" key="5">
    <source>
        <dbReference type="PROSITE-ProRule" id="PRU00339"/>
    </source>
</evidence>
<feature type="repeat" description="TPR" evidence="5">
    <location>
        <begin position="768"/>
        <end position="801"/>
    </location>
</feature>
<evidence type="ECO:0000259" key="8">
    <source>
        <dbReference type="PROSITE" id="PS50011"/>
    </source>
</evidence>
<dbReference type="InterPro" id="IPR017441">
    <property type="entry name" value="Protein_kinase_ATP_BS"/>
</dbReference>
<dbReference type="PROSITE" id="PS00108">
    <property type="entry name" value="PROTEIN_KINASE_ST"/>
    <property type="match status" value="1"/>
</dbReference>
<dbReference type="PANTHER" id="PTHR43289:SF34">
    <property type="entry name" value="SERINE_THREONINE-PROTEIN KINASE YBDM-RELATED"/>
    <property type="match status" value="1"/>
</dbReference>
<dbReference type="InterPro" id="IPR019734">
    <property type="entry name" value="TPR_rpt"/>
</dbReference>
<dbReference type="Gene3D" id="1.10.510.10">
    <property type="entry name" value="Transferase(Phosphotransferase) domain 1"/>
    <property type="match status" value="1"/>
</dbReference>
<evidence type="ECO:0000256" key="3">
    <source>
        <dbReference type="ARBA" id="ARBA00022777"/>
    </source>
</evidence>
<keyword evidence="7" id="KW-0812">Transmembrane</keyword>
<keyword evidence="10" id="KW-1185">Reference proteome</keyword>
<dbReference type="Proteomes" id="UP000220102">
    <property type="component" value="Unassembled WGS sequence"/>
</dbReference>
<dbReference type="Pfam" id="PF00069">
    <property type="entry name" value="Pkinase"/>
    <property type="match status" value="1"/>
</dbReference>
<dbReference type="SUPFAM" id="SSF48452">
    <property type="entry name" value="TPR-like"/>
    <property type="match status" value="3"/>
</dbReference>
<feature type="binding site" evidence="6">
    <location>
        <position position="141"/>
    </location>
    <ligand>
        <name>ATP</name>
        <dbReference type="ChEBI" id="CHEBI:30616"/>
    </ligand>
</feature>
<keyword evidence="3" id="KW-0418">Kinase</keyword>
<evidence type="ECO:0000256" key="4">
    <source>
        <dbReference type="ARBA" id="ARBA00022840"/>
    </source>
</evidence>
<proteinExistence type="predicted"/>
<evidence type="ECO:0000256" key="7">
    <source>
        <dbReference type="SAM" id="Phobius"/>
    </source>
</evidence>
<keyword evidence="7" id="KW-0472">Membrane</keyword>
<keyword evidence="5" id="KW-0802">TPR repeat</keyword>
<dbReference type="InterPro" id="IPR011009">
    <property type="entry name" value="Kinase-like_dom_sf"/>
</dbReference>
<dbReference type="PANTHER" id="PTHR43289">
    <property type="entry name" value="MITOGEN-ACTIVATED PROTEIN KINASE KINASE KINASE 20-RELATED"/>
    <property type="match status" value="1"/>
</dbReference>
<name>A0A2A8D0Q0_9BACT</name>
<dbReference type="PROSITE" id="PS00107">
    <property type="entry name" value="PROTEIN_KINASE_ATP"/>
    <property type="match status" value="1"/>
</dbReference>
<gene>
    <name evidence="9" type="ORF">CRI94_05390</name>
</gene>
<keyword evidence="2 6" id="KW-0547">Nucleotide-binding</keyword>
<reference evidence="9 10" key="1">
    <citation type="submission" date="2017-10" db="EMBL/GenBank/DDBJ databases">
        <title>Draft genome of Longibacter Salinarum.</title>
        <authorList>
            <person name="Goh K.M."/>
            <person name="Shamsir M.S."/>
            <person name="Lim S.W."/>
        </authorList>
    </citation>
    <scope>NUCLEOTIDE SEQUENCE [LARGE SCALE GENOMIC DNA]</scope>
    <source>
        <strain evidence="9 10">KCTC 52045</strain>
    </source>
</reference>
<dbReference type="RefSeq" id="WP_098074639.1">
    <property type="nucleotide sequence ID" value="NZ_PDEQ01000002.1"/>
</dbReference>
<organism evidence="9 10">
    <name type="scientific">Longibacter salinarum</name>
    <dbReference type="NCBI Taxonomy" id="1850348"/>
    <lineage>
        <taxon>Bacteria</taxon>
        <taxon>Pseudomonadati</taxon>
        <taxon>Rhodothermota</taxon>
        <taxon>Rhodothermia</taxon>
        <taxon>Rhodothermales</taxon>
        <taxon>Salisaetaceae</taxon>
        <taxon>Longibacter</taxon>
    </lineage>
</organism>
<dbReference type="PROSITE" id="PS50011">
    <property type="entry name" value="PROTEIN_KINASE_DOM"/>
    <property type="match status" value="1"/>
</dbReference>
<evidence type="ECO:0000313" key="10">
    <source>
        <dbReference type="Proteomes" id="UP000220102"/>
    </source>
</evidence>
<dbReference type="OrthoDB" id="9813021at2"/>
<evidence type="ECO:0000256" key="6">
    <source>
        <dbReference type="PROSITE-ProRule" id="PRU10141"/>
    </source>
</evidence>
<accession>A0A2A8D0Q0</accession>
<dbReference type="Gene3D" id="1.25.40.10">
    <property type="entry name" value="Tetratricopeptide repeat domain"/>
    <property type="match status" value="2"/>
</dbReference>
<dbReference type="CDD" id="cd14014">
    <property type="entry name" value="STKc_PknB_like"/>
    <property type="match status" value="1"/>
</dbReference>
<evidence type="ECO:0000313" key="9">
    <source>
        <dbReference type="EMBL" id="PEN14460.1"/>
    </source>
</evidence>
<dbReference type="SUPFAM" id="SSF56112">
    <property type="entry name" value="Protein kinase-like (PK-like)"/>
    <property type="match status" value="1"/>
</dbReference>
<evidence type="ECO:0000256" key="2">
    <source>
        <dbReference type="ARBA" id="ARBA00022741"/>
    </source>
</evidence>
<dbReference type="InterPro" id="IPR000719">
    <property type="entry name" value="Prot_kinase_dom"/>
</dbReference>
<sequence length="969" mass="109456">MQDLTQNEWREAMALLDDVLDMEPSEQRDAVASSDVPEKVREAVARMLANESSEADVLDRGAFDLISPVVEEDDHFDDTAVRALETLSSGGRKLPPRPSDLERGMVVGPYRVEKLIGRGGMGEVYLAERDDGTYQQKVALKLVRVQGLRGGEIEARFQRERQILATLRHENIARLLDGGVTDRGRPYLVMEYVDGKTITTYADDNGLTIDERLQLFEQACRAVQFAHRRAIIHRDLKPSNLIVEEQPVGGDGEEGAVRPTVKLLDFGIAKLLEVDDTEEPLTREDERLMTPEYAAPEQISGAAVTTATDIYQLGTLMYEMLTGERPFYKATEGKSGRSRIRAAEDAILQTDPENPSRVLTRNSETVERTHGTDAELLIGSVRGDLDAIARKALRKDPDGRYGSVGEMLDDLKHYREGRPVEARRGTWTYRTKKFLRRNRTPVFIGAAIAVLIAGFVVSLMIQTDRLETALADVRAESERRAEVQDMFTSILDVAEPSAEYRDTLTVRDMLNRSAEQARQQFQGYPRLKAWTYTRLASYEHNLGEYDRAIAFGDSAVAMYDSLYAYAVEDRFAIAKEYARALGAAAVSRQELGQRDEALELRKRSVEIISNRSTPTSRASAFGDWFESSVSKKDVLISEIEVRLAYLVVLEKVDRERARAQVDTINVLIQKFKDAGGSDQNETLLREYSILAGYYLDEGKYEVADSLFSKTLAFREERYGHVSQEVEMILNNMIPMYVRKGNDQKAYETASQALKISEQIYGESHPSLRPTLNHVGNALVNLDRYEDAVPYFREALKISVSEFGESHEHTLDARLRLANVYSSIGQNEKAASMLKNVLQERISEHGRRSLKATYVRLNLAATLQKADRFEAAAAQHQIVLRSVRGMYPDEITDGTVQKLEYRRVARPYLVALNFYSDLLENMGRERERCQIMTEYDRIFHDSEIGTQMYGKDAGAEIRSVLQMCDQSLIP</sequence>
<keyword evidence="1" id="KW-0808">Transferase</keyword>
<feature type="transmembrane region" description="Helical" evidence="7">
    <location>
        <begin position="442"/>
        <end position="461"/>
    </location>
</feature>